<dbReference type="EMBL" id="JBHUFV010000043">
    <property type="protein sequence ID" value="MFD1935492.1"/>
    <property type="molecule type" value="Genomic_DNA"/>
</dbReference>
<accession>A0ABW4T0S5</accession>
<reference evidence="2" key="1">
    <citation type="journal article" date="2019" name="Int. J. Syst. Evol. Microbiol.">
        <title>The Global Catalogue of Microorganisms (GCM) 10K type strain sequencing project: providing services to taxonomists for standard genome sequencing and annotation.</title>
        <authorList>
            <consortium name="The Broad Institute Genomics Platform"/>
            <consortium name="The Broad Institute Genome Sequencing Center for Infectious Disease"/>
            <person name="Wu L."/>
            <person name="Ma J."/>
        </authorList>
    </citation>
    <scope>NUCLEOTIDE SEQUENCE [LARGE SCALE GENOMIC DNA]</scope>
    <source>
        <strain evidence="2">ICMP 6774ER</strain>
    </source>
</reference>
<evidence type="ECO:0000313" key="2">
    <source>
        <dbReference type="Proteomes" id="UP001597368"/>
    </source>
</evidence>
<name>A0ABW4T0S5_9ACTN</name>
<evidence type="ECO:0000313" key="1">
    <source>
        <dbReference type="EMBL" id="MFD1935492.1"/>
    </source>
</evidence>
<organism evidence="1 2">
    <name type="scientific">Nonomuraea mangrovi</name>
    <dbReference type="NCBI Taxonomy" id="2316207"/>
    <lineage>
        <taxon>Bacteria</taxon>
        <taxon>Bacillati</taxon>
        <taxon>Actinomycetota</taxon>
        <taxon>Actinomycetes</taxon>
        <taxon>Streptosporangiales</taxon>
        <taxon>Streptosporangiaceae</taxon>
        <taxon>Nonomuraea</taxon>
    </lineage>
</organism>
<comment type="caution">
    <text evidence="1">The sequence shown here is derived from an EMBL/GenBank/DDBJ whole genome shotgun (WGS) entry which is preliminary data.</text>
</comment>
<protein>
    <submittedName>
        <fullName evidence="1">Uncharacterized protein</fullName>
    </submittedName>
</protein>
<sequence length="99" mass="10528">MTNAGYFARNVRTIEVLLDRDAVTSEAAAGGEAWQKGNLQRMSMSIPLTDEERAAVDDGQAALDQLLDRLADVPTPSGPTPRQLAIPPGTALLPIITIT</sequence>
<dbReference type="RefSeq" id="WP_379575608.1">
    <property type="nucleotide sequence ID" value="NZ_JBHUFV010000043.1"/>
</dbReference>
<gene>
    <name evidence="1" type="ORF">ACFSKW_28870</name>
</gene>
<proteinExistence type="predicted"/>
<dbReference type="Proteomes" id="UP001597368">
    <property type="component" value="Unassembled WGS sequence"/>
</dbReference>
<keyword evidence="2" id="KW-1185">Reference proteome</keyword>